<evidence type="ECO:0000256" key="5">
    <source>
        <dbReference type="ARBA" id="ARBA00022694"/>
    </source>
</evidence>
<feature type="binding site" evidence="6 7">
    <location>
        <position position="131"/>
    </location>
    <ligand>
        <name>S-adenosyl-L-methionine</name>
        <dbReference type="ChEBI" id="CHEBI:59789"/>
    </ligand>
</feature>
<comment type="catalytic activity">
    <reaction evidence="6">
        <text>cytidine(34) in tRNA + S-adenosyl-L-methionine = 2'-O-methylcytidine(34) in tRNA + S-adenosyl-L-homocysteine + H(+)</text>
        <dbReference type="Rhea" id="RHEA:43084"/>
        <dbReference type="Rhea" id="RHEA-COMP:10331"/>
        <dbReference type="Rhea" id="RHEA-COMP:10332"/>
        <dbReference type="ChEBI" id="CHEBI:15378"/>
        <dbReference type="ChEBI" id="CHEBI:57856"/>
        <dbReference type="ChEBI" id="CHEBI:59789"/>
        <dbReference type="ChEBI" id="CHEBI:74495"/>
        <dbReference type="ChEBI" id="CHEBI:82748"/>
        <dbReference type="EC" id="2.1.1.207"/>
    </reaction>
</comment>
<comment type="catalytic activity">
    <reaction evidence="6">
        <text>5-carboxymethylaminomethyluridine(34) in tRNA(Leu) + S-adenosyl-L-methionine = 5-carboxymethylaminomethyl-2'-O-methyluridine(34) in tRNA(Leu) + S-adenosyl-L-homocysteine + H(+)</text>
        <dbReference type="Rhea" id="RHEA:43088"/>
        <dbReference type="Rhea" id="RHEA-COMP:10333"/>
        <dbReference type="Rhea" id="RHEA-COMP:10334"/>
        <dbReference type="ChEBI" id="CHEBI:15378"/>
        <dbReference type="ChEBI" id="CHEBI:57856"/>
        <dbReference type="ChEBI" id="CHEBI:59789"/>
        <dbReference type="ChEBI" id="CHEBI:74508"/>
        <dbReference type="ChEBI" id="CHEBI:74511"/>
        <dbReference type="EC" id="2.1.1.207"/>
    </reaction>
</comment>
<gene>
    <name evidence="9" type="ORF">EDD63_11822</name>
</gene>
<sequence length="168" mass="19481">MIHIVLYEPEIPQNTGNIMRTCVAMNCKLHLIEPLGFSMDEKHLRRSGLDYRKDLEYTIYPNWQAFLDAKSEGEMYYVSRYAKHAPNEFAFPKDTDIYLVFGKESTGIPKEILKDHLDRCTRLPMVASARSMNLSNCVAIMAYEVNRQLDYPGLVKHEVIKGEDFLEN</sequence>
<feature type="binding site" evidence="6 7">
    <location>
        <position position="78"/>
    </location>
    <ligand>
        <name>S-adenosyl-L-methionine</name>
        <dbReference type="ChEBI" id="CHEBI:59789"/>
    </ligand>
</feature>
<evidence type="ECO:0000256" key="2">
    <source>
        <dbReference type="ARBA" id="ARBA00022603"/>
    </source>
</evidence>
<feature type="domain" description="tRNA/rRNA methyltransferase SpoU type" evidence="8">
    <location>
        <begin position="2"/>
        <end position="143"/>
    </location>
</feature>
<dbReference type="OrthoDB" id="9789043at2"/>
<dbReference type="Proteomes" id="UP000294743">
    <property type="component" value="Unassembled WGS sequence"/>
</dbReference>
<keyword evidence="4 6" id="KW-0949">S-adenosyl-L-methionine</keyword>
<feature type="binding site" evidence="6 7">
    <location>
        <position position="102"/>
    </location>
    <ligand>
        <name>S-adenosyl-L-methionine</name>
        <dbReference type="ChEBI" id="CHEBI:59789"/>
    </ligand>
</feature>
<name>A0A4V3G715_9FIRM</name>
<keyword evidence="5 6" id="KW-0819">tRNA processing</keyword>
<dbReference type="EMBL" id="SODD01000018">
    <property type="protein sequence ID" value="TDW16954.1"/>
    <property type="molecule type" value="Genomic_DNA"/>
</dbReference>
<feature type="binding site" evidence="6 7">
    <location>
        <position position="123"/>
    </location>
    <ligand>
        <name>S-adenosyl-L-methionine</name>
        <dbReference type="ChEBI" id="CHEBI:59789"/>
    </ligand>
</feature>
<keyword evidence="2 6" id="KW-0489">Methyltransferase</keyword>
<comment type="function">
    <text evidence="6">Could methylate the ribose at the nucleotide 34 wobble position in tRNA.</text>
</comment>
<evidence type="ECO:0000313" key="10">
    <source>
        <dbReference type="Proteomes" id="UP000294743"/>
    </source>
</evidence>
<protein>
    <recommendedName>
        <fullName evidence="6">Putative tRNA (cytidine(34)-2'-O)-methyltransferase</fullName>
        <ecNumber evidence="6">2.1.1.207</ecNumber>
    </recommendedName>
    <alternativeName>
        <fullName evidence="6">tRNA (cytidine/uridine-2'-O-)-methyltransferase</fullName>
    </alternativeName>
</protein>
<dbReference type="PIRSF" id="PIRSF029256">
    <property type="entry name" value="SpoU_TrmH_prd"/>
    <property type="match status" value="1"/>
</dbReference>
<evidence type="ECO:0000259" key="8">
    <source>
        <dbReference type="Pfam" id="PF00588"/>
    </source>
</evidence>
<comment type="subcellular location">
    <subcellularLocation>
        <location evidence="6">Cytoplasm</location>
    </subcellularLocation>
</comment>
<dbReference type="RefSeq" id="WP_134169573.1">
    <property type="nucleotide sequence ID" value="NZ_SODD01000018.1"/>
</dbReference>
<evidence type="ECO:0000256" key="4">
    <source>
        <dbReference type="ARBA" id="ARBA00022691"/>
    </source>
</evidence>
<dbReference type="InterPro" id="IPR001537">
    <property type="entry name" value="SpoU_MeTrfase"/>
</dbReference>
<dbReference type="GO" id="GO:0141102">
    <property type="term" value="F:tRNA (5-carboxymethylaminomethyluridine(34)-2'-O)-methyltransferase activity"/>
    <property type="evidence" value="ECO:0007669"/>
    <property type="project" value="RHEA"/>
</dbReference>
<dbReference type="PANTHER" id="PTHR42971">
    <property type="entry name" value="TRNA (CYTIDINE(34)-2'-O)-METHYLTRANSFERASE"/>
    <property type="match status" value="1"/>
</dbReference>
<dbReference type="GO" id="GO:0003723">
    <property type="term" value="F:RNA binding"/>
    <property type="evidence" value="ECO:0007669"/>
    <property type="project" value="InterPro"/>
</dbReference>
<dbReference type="FunFam" id="3.40.1280.10:FF:000002">
    <property type="entry name" value="Peptidylprolyl isomerase"/>
    <property type="match status" value="1"/>
</dbReference>
<evidence type="ECO:0000256" key="6">
    <source>
        <dbReference type="HAMAP-Rule" id="MF_01885"/>
    </source>
</evidence>
<dbReference type="GO" id="GO:0002130">
    <property type="term" value="P:wobble position ribose methylation"/>
    <property type="evidence" value="ECO:0007669"/>
    <property type="project" value="TreeGrafter"/>
</dbReference>
<dbReference type="AlphaFoldDB" id="A0A4V3G715"/>
<dbReference type="CDD" id="cd18094">
    <property type="entry name" value="SpoU-like_TrmL"/>
    <property type="match status" value="1"/>
</dbReference>
<dbReference type="GO" id="GO:0042802">
    <property type="term" value="F:identical protein binding"/>
    <property type="evidence" value="ECO:0007669"/>
    <property type="project" value="UniProtKB-ARBA"/>
</dbReference>
<organism evidence="9 10">
    <name type="scientific">Breznakia blatticola</name>
    <dbReference type="NCBI Taxonomy" id="1754012"/>
    <lineage>
        <taxon>Bacteria</taxon>
        <taxon>Bacillati</taxon>
        <taxon>Bacillota</taxon>
        <taxon>Erysipelotrichia</taxon>
        <taxon>Erysipelotrichales</taxon>
        <taxon>Erysipelotrichaceae</taxon>
        <taxon>Breznakia</taxon>
    </lineage>
</organism>
<dbReference type="InterPro" id="IPR029028">
    <property type="entry name" value="Alpha/beta_knot_MTases"/>
</dbReference>
<dbReference type="HAMAP" id="MF_01885">
    <property type="entry name" value="tRNA_methyltr_TrmL"/>
    <property type="match status" value="1"/>
</dbReference>
<proteinExistence type="inferred from homology"/>
<evidence type="ECO:0000256" key="3">
    <source>
        <dbReference type="ARBA" id="ARBA00022679"/>
    </source>
</evidence>
<dbReference type="InterPro" id="IPR016914">
    <property type="entry name" value="TrmL"/>
</dbReference>
<keyword evidence="10" id="KW-1185">Reference proteome</keyword>
<dbReference type="PANTHER" id="PTHR42971:SF1">
    <property type="entry name" value="TRNA (CYTIDINE(34)-2'-O)-METHYLTRANSFERASE"/>
    <property type="match status" value="1"/>
</dbReference>
<keyword evidence="1 6" id="KW-0963">Cytoplasm</keyword>
<evidence type="ECO:0000256" key="1">
    <source>
        <dbReference type="ARBA" id="ARBA00022490"/>
    </source>
</evidence>
<comment type="similarity">
    <text evidence="6">Belongs to the class IV-like SAM-binding methyltransferase superfamily. RNA methyltransferase TrmH family. TrmL subfamily.</text>
</comment>
<comment type="caution">
    <text evidence="9">The sequence shown here is derived from an EMBL/GenBank/DDBJ whole genome shotgun (WGS) entry which is preliminary data.</text>
</comment>
<dbReference type="SUPFAM" id="SSF75217">
    <property type="entry name" value="alpha/beta knot"/>
    <property type="match status" value="1"/>
</dbReference>
<dbReference type="Gene3D" id="3.40.1280.10">
    <property type="match status" value="1"/>
</dbReference>
<accession>A0A4V3G715</accession>
<dbReference type="GO" id="GO:0141098">
    <property type="term" value="F:tRNA (cytidine(34)-2'-O)-methyltransferase activity"/>
    <property type="evidence" value="ECO:0007669"/>
    <property type="project" value="RHEA"/>
</dbReference>
<reference evidence="9 10" key="1">
    <citation type="submission" date="2019-03" db="EMBL/GenBank/DDBJ databases">
        <title>Genomic Encyclopedia of Type Strains, Phase IV (KMG-IV): sequencing the most valuable type-strain genomes for metagenomic binning, comparative biology and taxonomic classification.</title>
        <authorList>
            <person name="Goeker M."/>
        </authorList>
    </citation>
    <scope>NUCLEOTIDE SEQUENCE [LARGE SCALE GENOMIC DNA]</scope>
    <source>
        <strain evidence="9 10">DSM 28867</strain>
    </source>
</reference>
<dbReference type="EC" id="2.1.1.207" evidence="6"/>
<evidence type="ECO:0000256" key="7">
    <source>
        <dbReference type="PIRSR" id="PIRSR029256-1"/>
    </source>
</evidence>
<evidence type="ECO:0000313" key="9">
    <source>
        <dbReference type="EMBL" id="TDW16954.1"/>
    </source>
</evidence>
<dbReference type="InterPro" id="IPR029026">
    <property type="entry name" value="tRNA_m1G_MTases_N"/>
</dbReference>
<dbReference type="GO" id="GO:0005737">
    <property type="term" value="C:cytoplasm"/>
    <property type="evidence" value="ECO:0007669"/>
    <property type="project" value="UniProtKB-SubCell"/>
</dbReference>
<keyword evidence="3 6" id="KW-0808">Transferase</keyword>
<dbReference type="Pfam" id="PF00588">
    <property type="entry name" value="SpoU_methylase"/>
    <property type="match status" value="1"/>
</dbReference>